<feature type="region of interest" description="Disordered" evidence="7">
    <location>
        <begin position="1"/>
        <end position="77"/>
    </location>
</feature>
<comment type="subcellular location">
    <subcellularLocation>
        <location evidence="2">Cytoplasm</location>
    </subcellularLocation>
    <subcellularLocation>
        <location evidence="1">Nucleus</location>
    </subcellularLocation>
</comment>
<evidence type="ECO:0000256" key="3">
    <source>
        <dbReference type="ARBA" id="ARBA00022448"/>
    </source>
</evidence>
<dbReference type="EMBL" id="KV750653">
    <property type="protein sequence ID" value="OCL03907.1"/>
    <property type="molecule type" value="Genomic_DNA"/>
</dbReference>
<dbReference type="GO" id="GO:0005737">
    <property type="term" value="C:cytoplasm"/>
    <property type="evidence" value="ECO:0007669"/>
    <property type="project" value="UniProtKB-SubCell"/>
</dbReference>
<keyword evidence="9" id="KW-1185">Reference proteome</keyword>
<feature type="compositionally biased region" description="Basic residues" evidence="7">
    <location>
        <begin position="1"/>
        <end position="20"/>
    </location>
</feature>
<dbReference type="Proteomes" id="UP000250140">
    <property type="component" value="Unassembled WGS sequence"/>
</dbReference>
<evidence type="ECO:0000256" key="5">
    <source>
        <dbReference type="ARBA" id="ARBA00022517"/>
    </source>
</evidence>
<evidence type="ECO:0000313" key="8">
    <source>
        <dbReference type="EMBL" id="OCL03907.1"/>
    </source>
</evidence>
<sequence>MAKTAKLKKKATTPHSRAARRAASPSLNLDKSLKTLPRPSSPTTSKPTPKPHVLAAQPTGIAKRNPKSKPLKRQQRLRQIKGMERAADVMEKLEVKMQKSVGREKRVRERRKAWDELNGEKTGTKINNAFSALENGGGGEWVSDEEMEAVEEASGEVEAIPDATQTNAVGEVKEVAVPESAPLPAATATEEEDEIL</sequence>
<evidence type="ECO:0000256" key="2">
    <source>
        <dbReference type="ARBA" id="ARBA00004496"/>
    </source>
</evidence>
<name>A0A8E2ES43_9PEZI</name>
<dbReference type="PANTHER" id="PTHR28280:SF1">
    <property type="entry name" value="SHUTTLING PRE-60S FACTOR ECM1"/>
    <property type="match status" value="1"/>
</dbReference>
<gene>
    <name evidence="8" type="ORF">AOQ84DRAFT_442390</name>
</gene>
<evidence type="ECO:0000256" key="6">
    <source>
        <dbReference type="ARBA" id="ARBA00023242"/>
    </source>
</evidence>
<dbReference type="InterPro" id="IPR022784">
    <property type="entry name" value="Ribosome_bgen_Alb1"/>
</dbReference>
<dbReference type="OrthoDB" id="5304887at2759"/>
<accession>A0A8E2ES43</accession>
<feature type="compositionally biased region" description="Low complexity" evidence="7">
    <location>
        <begin position="34"/>
        <end position="47"/>
    </location>
</feature>
<evidence type="ECO:0008006" key="10">
    <source>
        <dbReference type="Google" id="ProtNLM"/>
    </source>
</evidence>
<keyword evidence="6" id="KW-0539">Nucleus</keyword>
<keyword evidence="5" id="KW-0690">Ribosome biogenesis</keyword>
<feature type="compositionally biased region" description="Basic residues" evidence="7">
    <location>
        <begin position="64"/>
        <end position="77"/>
    </location>
</feature>
<evidence type="ECO:0000313" key="9">
    <source>
        <dbReference type="Proteomes" id="UP000250140"/>
    </source>
</evidence>
<protein>
    <recommendedName>
        <fullName evidence="10">Ribosome biogenesis protein Alb1</fullName>
    </recommendedName>
</protein>
<keyword evidence="3" id="KW-0813">Transport</keyword>
<evidence type="ECO:0000256" key="7">
    <source>
        <dbReference type="SAM" id="MobiDB-lite"/>
    </source>
</evidence>
<dbReference type="PANTHER" id="PTHR28280">
    <property type="entry name" value="SHUTTLING PRE-60S FACTOR ECM1"/>
    <property type="match status" value="1"/>
</dbReference>
<keyword evidence="4" id="KW-0963">Cytoplasm</keyword>
<evidence type="ECO:0000256" key="1">
    <source>
        <dbReference type="ARBA" id="ARBA00004123"/>
    </source>
</evidence>
<dbReference type="InterPro" id="IPR053278">
    <property type="entry name" value="Pre-60S_factor_ECM1"/>
</dbReference>
<evidence type="ECO:0000256" key="4">
    <source>
        <dbReference type="ARBA" id="ARBA00022490"/>
    </source>
</evidence>
<dbReference type="Pfam" id="PF09135">
    <property type="entry name" value="Alb1"/>
    <property type="match status" value="1"/>
</dbReference>
<proteinExistence type="predicted"/>
<organism evidence="8 9">
    <name type="scientific">Glonium stellatum</name>
    <dbReference type="NCBI Taxonomy" id="574774"/>
    <lineage>
        <taxon>Eukaryota</taxon>
        <taxon>Fungi</taxon>
        <taxon>Dikarya</taxon>
        <taxon>Ascomycota</taxon>
        <taxon>Pezizomycotina</taxon>
        <taxon>Dothideomycetes</taxon>
        <taxon>Pleosporomycetidae</taxon>
        <taxon>Gloniales</taxon>
        <taxon>Gloniaceae</taxon>
        <taxon>Glonium</taxon>
    </lineage>
</organism>
<dbReference type="GO" id="GO:0000055">
    <property type="term" value="P:ribosomal large subunit export from nucleus"/>
    <property type="evidence" value="ECO:0007669"/>
    <property type="project" value="TreeGrafter"/>
</dbReference>
<dbReference type="GO" id="GO:0030687">
    <property type="term" value="C:preribosome, large subunit precursor"/>
    <property type="evidence" value="ECO:0007669"/>
    <property type="project" value="TreeGrafter"/>
</dbReference>
<dbReference type="GO" id="GO:0005730">
    <property type="term" value="C:nucleolus"/>
    <property type="evidence" value="ECO:0007669"/>
    <property type="project" value="TreeGrafter"/>
</dbReference>
<reference evidence="8 9" key="1">
    <citation type="journal article" date="2016" name="Nat. Commun.">
        <title>Ectomycorrhizal ecology is imprinted in the genome of the dominant symbiotic fungus Cenococcum geophilum.</title>
        <authorList>
            <consortium name="DOE Joint Genome Institute"/>
            <person name="Peter M."/>
            <person name="Kohler A."/>
            <person name="Ohm R.A."/>
            <person name="Kuo A."/>
            <person name="Krutzmann J."/>
            <person name="Morin E."/>
            <person name="Arend M."/>
            <person name="Barry K.W."/>
            <person name="Binder M."/>
            <person name="Choi C."/>
            <person name="Clum A."/>
            <person name="Copeland A."/>
            <person name="Grisel N."/>
            <person name="Haridas S."/>
            <person name="Kipfer T."/>
            <person name="LaButti K."/>
            <person name="Lindquist E."/>
            <person name="Lipzen A."/>
            <person name="Maire R."/>
            <person name="Meier B."/>
            <person name="Mihaltcheva S."/>
            <person name="Molinier V."/>
            <person name="Murat C."/>
            <person name="Poggeler S."/>
            <person name="Quandt C.A."/>
            <person name="Sperisen C."/>
            <person name="Tritt A."/>
            <person name="Tisserant E."/>
            <person name="Crous P.W."/>
            <person name="Henrissat B."/>
            <person name="Nehls U."/>
            <person name="Egli S."/>
            <person name="Spatafora J.W."/>
            <person name="Grigoriev I.V."/>
            <person name="Martin F.M."/>
        </authorList>
    </citation>
    <scope>NUCLEOTIDE SEQUENCE [LARGE SCALE GENOMIC DNA]</scope>
    <source>
        <strain evidence="8 9">CBS 207.34</strain>
    </source>
</reference>
<dbReference type="AlphaFoldDB" id="A0A8E2ES43"/>